<proteinExistence type="predicted"/>
<keyword evidence="2" id="KW-1185">Reference proteome</keyword>
<name>A0ABT2U805_9BACL</name>
<reference evidence="1 2" key="1">
    <citation type="submission" date="2022-09" db="EMBL/GenBank/DDBJ databases">
        <authorList>
            <person name="Han X.L."/>
            <person name="Wang Q."/>
            <person name="Lu T."/>
        </authorList>
    </citation>
    <scope>NUCLEOTIDE SEQUENCE [LARGE SCALE GENOMIC DNA]</scope>
    <source>
        <strain evidence="1 2">WQ 127069</strain>
    </source>
</reference>
<evidence type="ECO:0008006" key="3">
    <source>
        <dbReference type="Google" id="ProtNLM"/>
    </source>
</evidence>
<comment type="caution">
    <text evidence="1">The sequence shown here is derived from an EMBL/GenBank/DDBJ whole genome shotgun (WGS) entry which is preliminary data.</text>
</comment>
<protein>
    <recommendedName>
        <fullName evidence="3">DUF1871 family protein</fullName>
    </recommendedName>
</protein>
<gene>
    <name evidence="1" type="ORF">OB236_01335</name>
</gene>
<evidence type="ECO:0000313" key="1">
    <source>
        <dbReference type="EMBL" id="MCU6790757.1"/>
    </source>
</evidence>
<organism evidence="1 2">
    <name type="scientific">Paenibacillus baimaensis</name>
    <dbReference type="NCBI Taxonomy" id="2982185"/>
    <lineage>
        <taxon>Bacteria</taxon>
        <taxon>Bacillati</taxon>
        <taxon>Bacillota</taxon>
        <taxon>Bacilli</taxon>
        <taxon>Bacillales</taxon>
        <taxon>Paenibacillaceae</taxon>
        <taxon>Paenibacillus</taxon>
    </lineage>
</organism>
<dbReference type="EMBL" id="JAOQIO010000006">
    <property type="protein sequence ID" value="MCU6790757.1"/>
    <property type="molecule type" value="Genomic_DNA"/>
</dbReference>
<evidence type="ECO:0000313" key="2">
    <source>
        <dbReference type="Proteomes" id="UP001652445"/>
    </source>
</evidence>
<accession>A0ABT2U805</accession>
<sequence>MDNKQAASLIEKWIPYYEMDEPEAWERDEYPSVKNACKSMRLAIQVLRGKPAAGDAQLKEAAKQLEQFLEEHYLDDPDEWEKENVAFVQQVLEAIQYTIVFLKK</sequence>
<dbReference type="Proteomes" id="UP001652445">
    <property type="component" value="Unassembled WGS sequence"/>
</dbReference>